<dbReference type="STRING" id="29364.SAMN04487772_10670"/>
<dbReference type="Proteomes" id="UP000199800">
    <property type="component" value="Unassembled WGS sequence"/>
</dbReference>
<evidence type="ECO:0000313" key="2">
    <source>
        <dbReference type="EMBL" id="SES98781.1"/>
    </source>
</evidence>
<keyword evidence="3" id="KW-1185">Reference proteome</keyword>
<dbReference type="EMBL" id="FOHN01000006">
    <property type="protein sequence ID" value="SES98781.1"/>
    <property type="molecule type" value="Genomic_DNA"/>
</dbReference>
<dbReference type="RefSeq" id="WP_177180653.1">
    <property type="nucleotide sequence ID" value="NZ_FOHN01000006.1"/>
</dbReference>
<name>A0A1I0AWC8_9FIRM</name>
<keyword evidence="1" id="KW-0812">Transmembrane</keyword>
<feature type="transmembrane region" description="Helical" evidence="1">
    <location>
        <begin position="20"/>
        <end position="45"/>
    </location>
</feature>
<evidence type="ECO:0000256" key="1">
    <source>
        <dbReference type="SAM" id="Phobius"/>
    </source>
</evidence>
<organism evidence="2 3">
    <name type="scientific">[Clostridium] polysaccharolyticum</name>
    <dbReference type="NCBI Taxonomy" id="29364"/>
    <lineage>
        <taxon>Bacteria</taxon>
        <taxon>Bacillati</taxon>
        <taxon>Bacillota</taxon>
        <taxon>Clostridia</taxon>
        <taxon>Lachnospirales</taxon>
        <taxon>Lachnospiraceae</taxon>
    </lineage>
</organism>
<gene>
    <name evidence="2" type="ORF">SAMN04487772_10670</name>
</gene>
<evidence type="ECO:0000313" key="3">
    <source>
        <dbReference type="Proteomes" id="UP000199800"/>
    </source>
</evidence>
<proteinExistence type="predicted"/>
<reference evidence="2 3" key="1">
    <citation type="submission" date="2016-10" db="EMBL/GenBank/DDBJ databases">
        <authorList>
            <person name="de Groot N.N."/>
        </authorList>
    </citation>
    <scope>NUCLEOTIDE SEQUENCE [LARGE SCALE GENOMIC DNA]</scope>
    <source>
        <strain evidence="2 3">DSM 1801</strain>
    </source>
</reference>
<sequence>MAVLKAITGFFMDFRYLLTATGYFVLKFLFFGGVAFIGTMLGILYRKKKNVEEQA</sequence>
<protein>
    <submittedName>
        <fullName evidence="2">Uncharacterized protein</fullName>
    </submittedName>
</protein>
<keyword evidence="1" id="KW-1133">Transmembrane helix</keyword>
<accession>A0A1I0AWC8</accession>
<dbReference type="AlphaFoldDB" id="A0A1I0AWC8"/>
<keyword evidence="1" id="KW-0472">Membrane</keyword>